<evidence type="ECO:0000313" key="3">
    <source>
        <dbReference type="EMBL" id="OUL56777.1"/>
    </source>
</evidence>
<sequence>MFEHVKSKIDARVNQQLIKRQHHLKKLMLKHKNVYVLPSRLGLAFLCFAILVFLLGSNYQNNMIIMTSYLLLSLLLVSVIQGYLNLSNTEIEYIQCRPGDVQSGFELLLSFKNLRTAQQIKLAAQWLNPVDAFDCSHSAKTIKLQFTPSKRGIYALPRIKISSSYPFGLITIWSYLVYQDSTFVYPNQRTLLNYSHTHEQPDEGDHSNQAQGSDDFDGIRTYQKGDSFSRISWKHYAKQHELVSKQFNQLGNGHVIFDFALLPDDFETRLEYLAYLLQQAQHDELIYGLTLPQRHIGANHGPEHLAECLKALSEV</sequence>
<evidence type="ECO:0000256" key="2">
    <source>
        <dbReference type="SAM" id="Phobius"/>
    </source>
</evidence>
<dbReference type="PANTHER" id="PTHR34351:SF1">
    <property type="entry name" value="SLR1927 PROTEIN"/>
    <property type="match status" value="1"/>
</dbReference>
<evidence type="ECO:0000256" key="1">
    <source>
        <dbReference type="SAM" id="MobiDB-lite"/>
    </source>
</evidence>
<dbReference type="EMBL" id="MWPV01000005">
    <property type="protein sequence ID" value="OUL56777.1"/>
    <property type="molecule type" value="Genomic_DNA"/>
</dbReference>
<keyword evidence="2" id="KW-1133">Transmembrane helix</keyword>
<feature type="transmembrane region" description="Helical" evidence="2">
    <location>
        <begin position="34"/>
        <end position="57"/>
    </location>
</feature>
<proteinExistence type="predicted"/>
<dbReference type="Proteomes" id="UP000194841">
    <property type="component" value="Unassembled WGS sequence"/>
</dbReference>
<protein>
    <submittedName>
        <fullName evidence="3">Uncharacterized protein</fullName>
    </submittedName>
</protein>
<feature type="region of interest" description="Disordered" evidence="1">
    <location>
        <begin position="197"/>
        <end position="216"/>
    </location>
</feature>
<evidence type="ECO:0000313" key="4">
    <source>
        <dbReference type="Proteomes" id="UP000194841"/>
    </source>
</evidence>
<dbReference type="PANTHER" id="PTHR34351">
    <property type="entry name" value="SLR1927 PROTEIN-RELATED"/>
    <property type="match status" value="1"/>
</dbReference>
<dbReference type="AlphaFoldDB" id="A0A244CMC0"/>
<organism evidence="3 4">
    <name type="scientific">Pseudoalteromonas ulvae</name>
    <dbReference type="NCBI Taxonomy" id="107327"/>
    <lineage>
        <taxon>Bacteria</taxon>
        <taxon>Pseudomonadati</taxon>
        <taxon>Pseudomonadota</taxon>
        <taxon>Gammaproteobacteria</taxon>
        <taxon>Alteromonadales</taxon>
        <taxon>Pseudoalteromonadaceae</taxon>
        <taxon>Pseudoalteromonas</taxon>
    </lineage>
</organism>
<reference evidence="3 4" key="1">
    <citation type="submission" date="2017-02" db="EMBL/GenBank/DDBJ databases">
        <title>Pseudoalteromonas ulvae TC14 Genome.</title>
        <authorList>
            <person name="Molmeret M."/>
        </authorList>
    </citation>
    <scope>NUCLEOTIDE SEQUENCE [LARGE SCALE GENOMIC DNA]</scope>
    <source>
        <strain evidence="3">TC14</strain>
    </source>
</reference>
<feature type="transmembrane region" description="Helical" evidence="2">
    <location>
        <begin position="63"/>
        <end position="84"/>
    </location>
</feature>
<comment type="caution">
    <text evidence="3">The sequence shown here is derived from an EMBL/GenBank/DDBJ whole genome shotgun (WGS) entry which is preliminary data.</text>
</comment>
<dbReference type="OrthoDB" id="5298497at2"/>
<name>A0A244CMC0_PSEDV</name>
<keyword evidence="4" id="KW-1185">Reference proteome</keyword>
<feature type="compositionally biased region" description="Basic and acidic residues" evidence="1">
    <location>
        <begin position="197"/>
        <end position="206"/>
    </location>
</feature>
<keyword evidence="2" id="KW-0812">Transmembrane</keyword>
<accession>A0A244CMC0</accession>
<gene>
    <name evidence="3" type="ORF">B1199_15505</name>
</gene>
<keyword evidence="2" id="KW-0472">Membrane</keyword>